<protein>
    <recommendedName>
        <fullName evidence="2">FERM domain-containing protein</fullName>
    </recommendedName>
</protein>
<dbReference type="CDD" id="cd01765">
    <property type="entry name" value="FERM_F0_F1"/>
    <property type="match status" value="1"/>
</dbReference>
<dbReference type="SUPFAM" id="SSF47031">
    <property type="entry name" value="Second domain of FERM"/>
    <property type="match status" value="1"/>
</dbReference>
<dbReference type="InterPro" id="IPR029071">
    <property type="entry name" value="Ubiquitin-like_domsf"/>
</dbReference>
<dbReference type="InterPro" id="IPR035963">
    <property type="entry name" value="FERM_2"/>
</dbReference>
<dbReference type="PANTHER" id="PTHR23280:SF32">
    <property type="entry name" value="FI22325P1"/>
    <property type="match status" value="1"/>
</dbReference>
<dbReference type="InterPro" id="IPR019748">
    <property type="entry name" value="FERM_central"/>
</dbReference>
<keyword evidence="3" id="KW-1185">Reference proteome</keyword>
<dbReference type="PROSITE" id="PS50057">
    <property type="entry name" value="FERM_3"/>
    <property type="match status" value="1"/>
</dbReference>
<sequence length="808" mass="89717">MKSLKKNKSKDSSKKNKVKNAGDSVADKSLDESGKPGDFIHCKVRLLDDTQAPLEFTIKKSDEGSILFKKVCQTIGDFVECDYFGLRYTDKGSIRQWLELDKSVHKQLKDCKSYVLNFRVKHYPPDPVHDLAQNISRYLMYLQIRRDLTQGRLLCPPALVGKLGALVAQAELGDAPPDRIETTNGDVVNHASMSYEAQLNGTSSTESTNISSIMNYDQSIQGETTMDYATCCDMLRKLKIIFNQTPEVEAQIMKEYQNLRGLKPVEAETELLLRASQLPTYGIDPVPATPMQKIHLPVSNITIGNSTPSPTATTAPTNGDQFSVNLSSQPVNLPEGATFYLGITGTGVVTFVGRQRSAEFTWDQIHRLACDGKLFLIYLKRDGSVDTGRRLFRTKYIQHSYRCKSKAAALAFWHWAVDRKCFFTLKQASEAKKVKPSTSIFNRSHSYRFSGRSQQELRANTVSVANLPQPSFSRVSSFRKVVALYPDSNGSLGRATLPGRLRAPSEYSGNRLDKTKTLDEASPLMTAFTDMPEKRIPDTVVEQPCEEDQLDSLKTSPATKEKKIIESSSSQSGAEQNLITQAAVESWIEPTKIVQQMVEIESKDIQSGGPGTLTETHMVIRKRVESSILPSADYTQAVNAFDKTLDQHIQMPEPNEIIKSKVQTYMNSANGEAIRLGSSSSSPDGCKLKSNGPIKNYQSSSPSTSSSTKLHTYKLQNGHQQQSSHDQQESSLMKKCAVALTATSVFIFIGIIVILETTPAASNQTNENFIYSAVRYNSLMTSFQEYVYTPLRRSITDGFSAVVSYINP</sequence>
<dbReference type="InterPro" id="IPR014352">
    <property type="entry name" value="FERM/acyl-CoA-bd_prot_sf"/>
</dbReference>
<dbReference type="SUPFAM" id="SSF50729">
    <property type="entry name" value="PH domain-like"/>
    <property type="match status" value="1"/>
</dbReference>
<dbReference type="Pfam" id="PF09380">
    <property type="entry name" value="FERM_C"/>
    <property type="match status" value="1"/>
</dbReference>
<dbReference type="Pfam" id="PF00373">
    <property type="entry name" value="FERM_M"/>
    <property type="match status" value="1"/>
</dbReference>
<evidence type="ECO:0000256" key="1">
    <source>
        <dbReference type="SAM" id="MobiDB-lite"/>
    </source>
</evidence>
<dbReference type="PRINTS" id="PR00935">
    <property type="entry name" value="BAND41"/>
</dbReference>
<feature type="compositionally biased region" description="Low complexity" evidence="1">
    <location>
        <begin position="699"/>
        <end position="708"/>
    </location>
</feature>
<dbReference type="WBParaSite" id="TREG1_106950.1">
    <property type="protein sequence ID" value="TREG1_106950.1"/>
    <property type="gene ID" value="TREG1_106950"/>
</dbReference>
<evidence type="ECO:0000259" key="2">
    <source>
        <dbReference type="PROSITE" id="PS50057"/>
    </source>
</evidence>
<dbReference type="Gene3D" id="1.20.80.10">
    <property type="match status" value="1"/>
</dbReference>
<evidence type="ECO:0000313" key="4">
    <source>
        <dbReference type="WBParaSite" id="TREG1_106950.1"/>
    </source>
</evidence>
<dbReference type="SMART" id="SM00295">
    <property type="entry name" value="B41"/>
    <property type="match status" value="1"/>
</dbReference>
<reference evidence="4" key="2">
    <citation type="submission" date="2023-11" db="UniProtKB">
        <authorList>
            <consortium name="WormBaseParasite"/>
        </authorList>
    </citation>
    <scope>IDENTIFICATION</scope>
</reference>
<dbReference type="InterPro" id="IPR000299">
    <property type="entry name" value="FERM_domain"/>
</dbReference>
<dbReference type="SMART" id="SM01196">
    <property type="entry name" value="FERM_C"/>
    <property type="match status" value="1"/>
</dbReference>
<dbReference type="InterPro" id="IPR018980">
    <property type="entry name" value="FERM_PH-like_C"/>
</dbReference>
<feature type="region of interest" description="Disordered" evidence="1">
    <location>
        <begin position="1"/>
        <end position="30"/>
    </location>
</feature>
<dbReference type="InterPro" id="IPR019749">
    <property type="entry name" value="Band_41_domain"/>
</dbReference>
<dbReference type="Pfam" id="PF09379">
    <property type="entry name" value="FERM_N"/>
    <property type="match status" value="1"/>
</dbReference>
<dbReference type="InterPro" id="IPR011993">
    <property type="entry name" value="PH-like_dom_sf"/>
</dbReference>
<dbReference type="AlphaFoldDB" id="A0AA85ITF1"/>
<dbReference type="InterPro" id="IPR018979">
    <property type="entry name" value="FERM_N"/>
</dbReference>
<dbReference type="PANTHER" id="PTHR23280">
    <property type="entry name" value="4.1 G PROTEIN"/>
    <property type="match status" value="1"/>
</dbReference>
<reference evidence="3" key="1">
    <citation type="submission" date="2022-06" db="EMBL/GenBank/DDBJ databases">
        <authorList>
            <person name="Berger JAMES D."/>
            <person name="Berger JAMES D."/>
        </authorList>
    </citation>
    <scope>NUCLEOTIDE SEQUENCE [LARGE SCALE GENOMIC DNA]</scope>
</reference>
<dbReference type="Gene3D" id="2.30.29.30">
    <property type="entry name" value="Pleckstrin-homology domain (PH domain)/Phosphotyrosine-binding domain (PTB)"/>
    <property type="match status" value="1"/>
</dbReference>
<feature type="domain" description="FERM" evidence="2">
    <location>
        <begin position="40"/>
        <end position="427"/>
    </location>
</feature>
<name>A0AA85ITF1_TRIRE</name>
<dbReference type="CDD" id="cd14473">
    <property type="entry name" value="FERM_B-lobe"/>
    <property type="match status" value="1"/>
</dbReference>
<dbReference type="Proteomes" id="UP000050795">
    <property type="component" value="Unassembled WGS sequence"/>
</dbReference>
<proteinExistence type="predicted"/>
<dbReference type="SUPFAM" id="SSF54236">
    <property type="entry name" value="Ubiquitin-like"/>
    <property type="match status" value="1"/>
</dbReference>
<dbReference type="GO" id="GO:0005856">
    <property type="term" value="C:cytoskeleton"/>
    <property type="evidence" value="ECO:0007669"/>
    <property type="project" value="TreeGrafter"/>
</dbReference>
<dbReference type="GO" id="GO:0031032">
    <property type="term" value="P:actomyosin structure organization"/>
    <property type="evidence" value="ECO:0007669"/>
    <property type="project" value="TreeGrafter"/>
</dbReference>
<feature type="region of interest" description="Disordered" evidence="1">
    <location>
        <begin position="675"/>
        <end position="709"/>
    </location>
</feature>
<accession>A0AA85ITF1</accession>
<organism evidence="3 4">
    <name type="scientific">Trichobilharzia regenti</name>
    <name type="common">Nasal bird schistosome</name>
    <dbReference type="NCBI Taxonomy" id="157069"/>
    <lineage>
        <taxon>Eukaryota</taxon>
        <taxon>Metazoa</taxon>
        <taxon>Spiralia</taxon>
        <taxon>Lophotrochozoa</taxon>
        <taxon>Platyhelminthes</taxon>
        <taxon>Trematoda</taxon>
        <taxon>Digenea</taxon>
        <taxon>Strigeidida</taxon>
        <taxon>Schistosomatoidea</taxon>
        <taxon>Schistosomatidae</taxon>
        <taxon>Trichobilharzia</taxon>
    </lineage>
</organism>
<dbReference type="Gene3D" id="3.10.20.90">
    <property type="entry name" value="Phosphatidylinositol 3-kinase Catalytic Subunit, Chain A, domain 1"/>
    <property type="match status" value="1"/>
</dbReference>
<evidence type="ECO:0000313" key="3">
    <source>
        <dbReference type="Proteomes" id="UP000050795"/>
    </source>
</evidence>